<name>A0A223KQU0_9BACI</name>
<dbReference type="PANTHER" id="PTHR36934:SF1">
    <property type="entry name" value="THIOESTERASE DOMAIN-CONTAINING PROTEIN"/>
    <property type="match status" value="1"/>
</dbReference>
<evidence type="ECO:0000313" key="3">
    <source>
        <dbReference type="Proteomes" id="UP000215224"/>
    </source>
</evidence>
<dbReference type="InterPro" id="IPR054485">
    <property type="entry name" value="FlK-like_dom"/>
</dbReference>
<keyword evidence="3" id="KW-1185">Reference proteome</keyword>
<evidence type="ECO:0000313" key="2">
    <source>
        <dbReference type="EMBL" id="AST91796.1"/>
    </source>
</evidence>
<dbReference type="InterPro" id="IPR029069">
    <property type="entry name" value="HotDog_dom_sf"/>
</dbReference>
<organism evidence="2 3">
    <name type="scientific">Sutcliffiella cohnii</name>
    <dbReference type="NCBI Taxonomy" id="33932"/>
    <lineage>
        <taxon>Bacteria</taxon>
        <taxon>Bacillati</taxon>
        <taxon>Bacillota</taxon>
        <taxon>Bacilli</taxon>
        <taxon>Bacillales</taxon>
        <taxon>Bacillaceae</taxon>
        <taxon>Sutcliffiella</taxon>
    </lineage>
</organism>
<dbReference type="InterPro" id="IPR025540">
    <property type="entry name" value="FlK"/>
</dbReference>
<dbReference type="CDD" id="cd03440">
    <property type="entry name" value="hot_dog"/>
    <property type="match status" value="1"/>
</dbReference>
<dbReference type="Pfam" id="PF22636">
    <property type="entry name" value="FlK"/>
    <property type="match status" value="1"/>
</dbReference>
<dbReference type="AlphaFoldDB" id="A0A223KQU0"/>
<sequence>MKKGLYEGFLHTMEITVTPKMFAQFEGNIVHPVYSTVSMVYHMELVSRQIILPFLENEEEGMGAEVTVKHIQPCKEGIVLSFKATVIKYDGKYIATRIEVFNKTQLVGEGEVKQVVLLKEKIKTIISSQ</sequence>
<dbReference type="STRING" id="1314751.GCA_001591425_03604"/>
<accession>A0A223KQU0</accession>
<feature type="domain" description="Fluoroacetyl-CoA-specific thioesterase-like" evidence="1">
    <location>
        <begin position="17"/>
        <end position="119"/>
    </location>
</feature>
<gene>
    <name evidence="2" type="ORF">BC6307_11150</name>
</gene>
<dbReference type="Gene3D" id="3.10.129.10">
    <property type="entry name" value="Hotdog Thioesterase"/>
    <property type="match status" value="1"/>
</dbReference>
<dbReference type="PANTHER" id="PTHR36934">
    <property type="entry name" value="BLR0278 PROTEIN"/>
    <property type="match status" value="1"/>
</dbReference>
<dbReference type="SUPFAM" id="SSF54637">
    <property type="entry name" value="Thioesterase/thiol ester dehydrase-isomerase"/>
    <property type="match status" value="1"/>
</dbReference>
<evidence type="ECO:0000259" key="1">
    <source>
        <dbReference type="Pfam" id="PF22636"/>
    </source>
</evidence>
<proteinExistence type="predicted"/>
<dbReference type="EMBL" id="CP018866">
    <property type="protein sequence ID" value="AST91796.1"/>
    <property type="molecule type" value="Genomic_DNA"/>
</dbReference>
<protein>
    <submittedName>
        <fullName evidence="2">Thioesterase</fullName>
    </submittedName>
</protein>
<dbReference type="RefSeq" id="WP_066419366.1">
    <property type="nucleotide sequence ID" value="NZ_CP018866.1"/>
</dbReference>
<dbReference type="KEGG" id="bcoh:BC6307_11150"/>
<reference evidence="2 3" key="1">
    <citation type="submission" date="2016-12" db="EMBL/GenBank/DDBJ databases">
        <title>The whole genome sequencing and assembly of Bacillus cohnii DSM 6307T strain.</title>
        <authorList>
            <person name="Lee Y.-J."/>
            <person name="Yi H."/>
            <person name="Bahn Y.-S."/>
            <person name="Kim J.F."/>
            <person name="Lee D.-W."/>
        </authorList>
    </citation>
    <scope>NUCLEOTIDE SEQUENCE [LARGE SCALE GENOMIC DNA]</scope>
    <source>
        <strain evidence="2 3">DSM 6307</strain>
    </source>
</reference>
<dbReference type="Proteomes" id="UP000215224">
    <property type="component" value="Chromosome"/>
</dbReference>